<dbReference type="STRING" id="937218.SAMN06297251_10525"/>
<accession>A0A1W2AR04</accession>
<comment type="similarity">
    <text evidence="1">Belongs to the SIP oxidoreductase family.</text>
</comment>
<evidence type="ECO:0000313" key="4">
    <source>
        <dbReference type="EMBL" id="SMC63147.1"/>
    </source>
</evidence>
<dbReference type="AlphaFoldDB" id="A0A1W2AR04"/>
<dbReference type="OrthoDB" id="9814826at2"/>
<dbReference type="InterPro" id="IPR017938">
    <property type="entry name" value="Riboflavin_synthase-like_b-brl"/>
</dbReference>
<dbReference type="PANTHER" id="PTHR30157">
    <property type="entry name" value="FERRIC REDUCTASE, NADPH-DEPENDENT"/>
    <property type="match status" value="1"/>
</dbReference>
<evidence type="ECO:0000256" key="2">
    <source>
        <dbReference type="SAM" id="MobiDB-lite"/>
    </source>
</evidence>
<evidence type="ECO:0000313" key="5">
    <source>
        <dbReference type="Proteomes" id="UP000192656"/>
    </source>
</evidence>
<keyword evidence="5" id="KW-1185">Reference proteome</keyword>
<feature type="domain" description="FAD-binding FR-type" evidence="3">
    <location>
        <begin position="20"/>
        <end position="144"/>
    </location>
</feature>
<dbReference type="Pfam" id="PF08021">
    <property type="entry name" value="FAD_binding_9"/>
    <property type="match status" value="1"/>
</dbReference>
<dbReference type="Pfam" id="PF04954">
    <property type="entry name" value="SIP"/>
    <property type="match status" value="1"/>
</dbReference>
<evidence type="ECO:0000259" key="3">
    <source>
        <dbReference type="PROSITE" id="PS51384"/>
    </source>
</evidence>
<dbReference type="InterPro" id="IPR039261">
    <property type="entry name" value="FNR_nucleotide-bd"/>
</dbReference>
<sequence length="276" mass="30355">MSGTATLEAPHFPTRHRHEVRLRRLTLRRLIDLTPTMRRLTFGGDAMEGFVSLGFDDHVKMFFPAPGESEPRLPSVGPDGLEMPKDPPKPIARDYTVRSHDLSRGELDIDFVLHDHGPASDWARSVRIGDPAWIAGPRGSFVLPTDFDAYLLIADEPGFPAVARRLEELPAGAQVTVLLECAGPEGKIGLRTDADARIVWAHRGGAEAGDSDALIEQVRGLDLPAGDVSVWIACESAIAKRLRSHLVAERGLNPKWVRASGYWRRGDSGVHDHFDD</sequence>
<proteinExistence type="inferred from homology"/>
<dbReference type="Proteomes" id="UP000192656">
    <property type="component" value="Unassembled WGS sequence"/>
</dbReference>
<reference evidence="4 5" key="1">
    <citation type="submission" date="2017-04" db="EMBL/GenBank/DDBJ databases">
        <authorList>
            <person name="Afonso C.L."/>
            <person name="Miller P.J."/>
            <person name="Scott M.A."/>
            <person name="Spackman E."/>
            <person name="Goraichik I."/>
            <person name="Dimitrov K.M."/>
            <person name="Suarez D.L."/>
            <person name="Swayne D.E."/>
        </authorList>
    </citation>
    <scope>NUCLEOTIDE SEQUENCE [LARGE SCALE GENOMIC DNA]</scope>
    <source>
        <strain evidence="4 5">CGMCC 1.10972</strain>
    </source>
</reference>
<organism evidence="4 5">
    <name type="scientific">Fulvimarina manganoxydans</name>
    <dbReference type="NCBI Taxonomy" id="937218"/>
    <lineage>
        <taxon>Bacteria</taxon>
        <taxon>Pseudomonadati</taxon>
        <taxon>Pseudomonadota</taxon>
        <taxon>Alphaproteobacteria</taxon>
        <taxon>Hyphomicrobiales</taxon>
        <taxon>Aurantimonadaceae</taxon>
        <taxon>Fulvimarina</taxon>
    </lineage>
</organism>
<dbReference type="InterPro" id="IPR017927">
    <property type="entry name" value="FAD-bd_FR_type"/>
</dbReference>
<dbReference type="Gene3D" id="3.40.50.80">
    <property type="entry name" value="Nucleotide-binding domain of ferredoxin-NADP reductase (FNR) module"/>
    <property type="match status" value="1"/>
</dbReference>
<evidence type="ECO:0000256" key="1">
    <source>
        <dbReference type="ARBA" id="ARBA00035644"/>
    </source>
</evidence>
<dbReference type="InterPro" id="IPR013113">
    <property type="entry name" value="SIP_FAD-bd"/>
</dbReference>
<dbReference type="EMBL" id="FWXR01000005">
    <property type="protein sequence ID" value="SMC63147.1"/>
    <property type="molecule type" value="Genomic_DNA"/>
</dbReference>
<gene>
    <name evidence="4" type="ORF">SAMN06297251_10525</name>
</gene>
<dbReference type="SUPFAM" id="SSF63380">
    <property type="entry name" value="Riboflavin synthase domain-like"/>
    <property type="match status" value="1"/>
</dbReference>
<protein>
    <submittedName>
        <fullName evidence="4">NADPH-dependent ferric siderophore reductase, contains FAD-binding and SIP domains</fullName>
    </submittedName>
</protein>
<name>A0A1W2AR04_9HYPH</name>
<dbReference type="CDD" id="cd06193">
    <property type="entry name" value="siderophore_interacting"/>
    <property type="match status" value="1"/>
</dbReference>
<dbReference type="PANTHER" id="PTHR30157:SF0">
    <property type="entry name" value="NADPH-DEPENDENT FERRIC-CHELATE REDUCTASE"/>
    <property type="match status" value="1"/>
</dbReference>
<dbReference type="InterPro" id="IPR039374">
    <property type="entry name" value="SIP_fam"/>
</dbReference>
<feature type="region of interest" description="Disordered" evidence="2">
    <location>
        <begin position="67"/>
        <end position="91"/>
    </location>
</feature>
<dbReference type="InterPro" id="IPR007037">
    <property type="entry name" value="SIP_rossman_dom"/>
</dbReference>
<dbReference type="PROSITE" id="PS51384">
    <property type="entry name" value="FAD_FR"/>
    <property type="match status" value="1"/>
</dbReference>
<feature type="compositionally biased region" description="Basic and acidic residues" evidence="2">
    <location>
        <begin position="82"/>
        <end position="91"/>
    </location>
</feature>
<dbReference type="Gene3D" id="2.40.30.10">
    <property type="entry name" value="Translation factors"/>
    <property type="match status" value="1"/>
</dbReference>
<dbReference type="GO" id="GO:0016491">
    <property type="term" value="F:oxidoreductase activity"/>
    <property type="evidence" value="ECO:0007669"/>
    <property type="project" value="InterPro"/>
</dbReference>
<dbReference type="RefSeq" id="WP_084409467.1">
    <property type="nucleotide sequence ID" value="NZ_FWXR01000005.1"/>
</dbReference>